<dbReference type="KEGG" id="oml:112144589"/>
<evidence type="ECO:0000256" key="1">
    <source>
        <dbReference type="ARBA" id="ARBA00004479"/>
    </source>
</evidence>
<dbReference type="GO" id="GO:0006955">
    <property type="term" value="P:immune response"/>
    <property type="evidence" value="ECO:0007669"/>
    <property type="project" value="InterPro"/>
</dbReference>
<dbReference type="InterPro" id="IPR013783">
    <property type="entry name" value="Ig-like_fold"/>
</dbReference>
<dbReference type="SUPFAM" id="SSF54452">
    <property type="entry name" value="MHC antigen-recognition domain"/>
    <property type="match status" value="1"/>
</dbReference>
<dbReference type="RefSeq" id="XP_024124946.1">
    <property type="nucleotide sequence ID" value="XM_024269178.2"/>
</dbReference>
<protein>
    <submittedName>
        <fullName evidence="8">Rano class II histocompatibility antigen, A beta chain-like</fullName>
    </submittedName>
</protein>
<dbReference type="PaxDb" id="30732-ENSOMEP00000000156"/>
<dbReference type="InterPro" id="IPR000353">
    <property type="entry name" value="MHC_II_b_N"/>
</dbReference>
<evidence type="ECO:0000259" key="7">
    <source>
        <dbReference type="PROSITE" id="PS50835"/>
    </source>
</evidence>
<evidence type="ECO:0000256" key="6">
    <source>
        <dbReference type="SAM" id="Phobius"/>
    </source>
</evidence>
<dbReference type="AlphaFoldDB" id="A0A3B3B3K5"/>
<dbReference type="Gene3D" id="3.10.320.10">
    <property type="entry name" value="Class II Histocompatibility Antigen, M Beta Chain, Chain B, domain 1"/>
    <property type="match status" value="1"/>
</dbReference>
<dbReference type="InterPro" id="IPR036179">
    <property type="entry name" value="Ig-like_dom_sf"/>
</dbReference>
<organism evidence="8 9">
    <name type="scientific">Oryzias melastigma</name>
    <name type="common">Marine medaka</name>
    <dbReference type="NCBI Taxonomy" id="30732"/>
    <lineage>
        <taxon>Eukaryota</taxon>
        <taxon>Metazoa</taxon>
        <taxon>Chordata</taxon>
        <taxon>Craniata</taxon>
        <taxon>Vertebrata</taxon>
        <taxon>Euteleostomi</taxon>
        <taxon>Actinopterygii</taxon>
        <taxon>Neopterygii</taxon>
        <taxon>Teleostei</taxon>
        <taxon>Neoteleostei</taxon>
        <taxon>Acanthomorphata</taxon>
        <taxon>Ovalentaria</taxon>
        <taxon>Atherinomorphae</taxon>
        <taxon>Beloniformes</taxon>
        <taxon>Adrianichthyidae</taxon>
        <taxon>Oryziinae</taxon>
        <taxon>Oryzias</taxon>
    </lineage>
</organism>
<dbReference type="InterPro" id="IPR003597">
    <property type="entry name" value="Ig_C1-set"/>
</dbReference>
<dbReference type="InterPro" id="IPR050160">
    <property type="entry name" value="MHC/Immunoglobulin"/>
</dbReference>
<keyword evidence="5" id="KW-0325">Glycoprotein</keyword>
<dbReference type="Proteomes" id="UP000261560">
    <property type="component" value="Unplaced"/>
</dbReference>
<dbReference type="PROSITE" id="PS50835">
    <property type="entry name" value="IG_LIKE"/>
    <property type="match status" value="1"/>
</dbReference>
<keyword evidence="9" id="KW-1185">Reference proteome</keyword>
<dbReference type="GO" id="GO:0019882">
    <property type="term" value="P:antigen processing and presentation"/>
    <property type="evidence" value="ECO:0007669"/>
    <property type="project" value="InterPro"/>
</dbReference>
<dbReference type="Pfam" id="PF07654">
    <property type="entry name" value="C1-set"/>
    <property type="match status" value="1"/>
</dbReference>
<keyword evidence="6" id="KW-0472">Membrane</keyword>
<dbReference type="GeneTree" id="ENSGT00950000183127"/>
<evidence type="ECO:0000256" key="2">
    <source>
        <dbReference type="ARBA" id="ARBA00022692"/>
    </source>
</evidence>
<feature type="domain" description="Ig-like" evidence="7">
    <location>
        <begin position="163"/>
        <end position="248"/>
    </location>
</feature>
<evidence type="ECO:0000256" key="4">
    <source>
        <dbReference type="ARBA" id="ARBA00023157"/>
    </source>
</evidence>
<dbReference type="InterPro" id="IPR007110">
    <property type="entry name" value="Ig-like_dom"/>
</dbReference>
<name>A0A3B3B3K5_ORYME</name>
<evidence type="ECO:0000256" key="5">
    <source>
        <dbReference type="ARBA" id="ARBA00023180"/>
    </source>
</evidence>
<dbReference type="SMART" id="SM00407">
    <property type="entry name" value="IGc1"/>
    <property type="match status" value="1"/>
</dbReference>
<comment type="subcellular location">
    <subcellularLocation>
        <location evidence="1">Membrane</location>
        <topology evidence="1">Single-pass type I membrane protein</topology>
    </subcellularLocation>
</comment>
<dbReference type="OMA" id="KIRITWH"/>
<dbReference type="RefSeq" id="XP_036067675.1">
    <property type="nucleotide sequence ID" value="XM_036211782.1"/>
</dbReference>
<dbReference type="STRING" id="30732.ENSOMEP00000000156"/>
<keyword evidence="2 6" id="KW-0812">Transmembrane</keyword>
<evidence type="ECO:0000256" key="3">
    <source>
        <dbReference type="ARBA" id="ARBA00022989"/>
    </source>
</evidence>
<keyword evidence="3 6" id="KW-1133">Transmembrane helix</keyword>
<sequence>MNIFSFYRNVLNSLKRRIDDHLLVGGSSHIANCSVHFNFRLIQTNMDRLKVLLFLCCLLPSEADDSKDQHEYFMFSDFWCYIPSRNPEEVQYLIDWYFNMEFTMQYNSSAGGWTGFTPAGFITAAAFNADKHDAFQRVLERKLVCQRSVGMAYNGTEGATVEPSVSLQVFEDDNSMLECSALDFYPKDIMLTWFSNGQEVTEGVTFSEVLPNGDWTYQAHTYLTLTPGHQDHISCMVEHASLKEPKIYNWDPSMNQADRNYIIGGVCALLLEAVFLCLGVIYYKRKYNSFTV</sequence>
<dbReference type="SMART" id="SM00921">
    <property type="entry name" value="MHC_II_beta"/>
    <property type="match status" value="1"/>
</dbReference>
<accession>A0A3B3B3K5</accession>
<proteinExistence type="predicted"/>
<evidence type="ECO:0000313" key="9">
    <source>
        <dbReference type="Proteomes" id="UP000261560"/>
    </source>
</evidence>
<dbReference type="GeneID" id="112144589"/>
<dbReference type="GO" id="GO:0042613">
    <property type="term" value="C:MHC class II protein complex"/>
    <property type="evidence" value="ECO:0007669"/>
    <property type="project" value="InterPro"/>
</dbReference>
<dbReference type="InterPro" id="IPR014745">
    <property type="entry name" value="MHC_II_a/b_N"/>
</dbReference>
<keyword evidence="4" id="KW-1015">Disulfide bond</keyword>
<dbReference type="RefSeq" id="XP_024124947.1">
    <property type="nucleotide sequence ID" value="XM_024269179.2"/>
</dbReference>
<dbReference type="SUPFAM" id="SSF48726">
    <property type="entry name" value="Immunoglobulin"/>
    <property type="match status" value="1"/>
</dbReference>
<reference evidence="8" key="2">
    <citation type="submission" date="2025-09" db="UniProtKB">
        <authorList>
            <consortium name="Ensembl"/>
        </authorList>
    </citation>
    <scope>IDENTIFICATION</scope>
</reference>
<feature type="transmembrane region" description="Helical" evidence="6">
    <location>
        <begin position="261"/>
        <end position="283"/>
    </location>
</feature>
<dbReference type="PANTHER" id="PTHR19944">
    <property type="entry name" value="MHC CLASS II-RELATED"/>
    <property type="match status" value="1"/>
</dbReference>
<evidence type="ECO:0000313" key="8">
    <source>
        <dbReference type="Ensembl" id="ENSOMEP00000000156.1"/>
    </source>
</evidence>
<dbReference type="OrthoDB" id="9940220at2759"/>
<dbReference type="Ensembl" id="ENSOMET00000016323.1">
    <property type="protein sequence ID" value="ENSOMEP00000000156.1"/>
    <property type="gene ID" value="ENSOMEG00000023864.1"/>
</dbReference>
<reference evidence="8" key="1">
    <citation type="submission" date="2025-08" db="UniProtKB">
        <authorList>
            <consortium name="Ensembl"/>
        </authorList>
    </citation>
    <scope>IDENTIFICATION</scope>
</reference>
<dbReference type="PANTHER" id="PTHR19944:SF99">
    <property type="entry name" value="HLA CLASS II HISTOCOMPATIBILITY ANTIGEN, DRB1 BETA CHAIN"/>
    <property type="match status" value="1"/>
</dbReference>
<dbReference type="InterPro" id="IPR011162">
    <property type="entry name" value="MHC_I/II-like_Ag-recog"/>
</dbReference>
<dbReference type="Gene3D" id="2.60.40.10">
    <property type="entry name" value="Immunoglobulins"/>
    <property type="match status" value="1"/>
</dbReference>